<comment type="similarity">
    <text evidence="2 11">Belongs to the guanylate kinase family.</text>
</comment>
<evidence type="ECO:0000256" key="6">
    <source>
        <dbReference type="ARBA" id="ARBA00022741"/>
    </source>
</evidence>
<evidence type="ECO:0000256" key="4">
    <source>
        <dbReference type="ARBA" id="ARBA00016296"/>
    </source>
</evidence>
<dbReference type="CDD" id="cd00071">
    <property type="entry name" value="GMPK"/>
    <property type="match status" value="1"/>
</dbReference>
<dbReference type="PROSITE" id="PS50052">
    <property type="entry name" value="GUANYLATE_KINASE_2"/>
    <property type="match status" value="1"/>
</dbReference>
<evidence type="ECO:0000256" key="3">
    <source>
        <dbReference type="ARBA" id="ARBA00012961"/>
    </source>
</evidence>
<keyword evidence="14" id="KW-1185">Reference proteome</keyword>
<dbReference type="PROSITE" id="PS00856">
    <property type="entry name" value="GUANYLATE_KINASE_1"/>
    <property type="match status" value="1"/>
</dbReference>
<dbReference type="Gene3D" id="3.40.50.300">
    <property type="entry name" value="P-loop containing nucleotide triphosphate hydrolases"/>
    <property type="match status" value="1"/>
</dbReference>
<dbReference type="SUPFAM" id="SSF52540">
    <property type="entry name" value="P-loop containing nucleoside triphosphate hydrolases"/>
    <property type="match status" value="1"/>
</dbReference>
<name>A0ABS2GM29_9FIRM</name>
<dbReference type="InterPro" id="IPR017665">
    <property type="entry name" value="Guanylate_kinase"/>
</dbReference>
<dbReference type="PANTHER" id="PTHR23117">
    <property type="entry name" value="GUANYLATE KINASE-RELATED"/>
    <property type="match status" value="1"/>
</dbReference>
<dbReference type="InterPro" id="IPR020590">
    <property type="entry name" value="Guanylate_kinase_CS"/>
</dbReference>
<keyword evidence="11" id="KW-0963">Cytoplasm</keyword>
<dbReference type="RefSeq" id="WP_177502836.1">
    <property type="nucleotide sequence ID" value="NZ_JACSNR010000002.1"/>
</dbReference>
<sequence>MNNTRGLLVVVSGPSGVGKGTIMRPFMERNQNVKYSVSATTRAPREGEIDGVNYHFVTKEQFENLIENDEMLEYARYSGNYYGTPRFAVEKNLAAGLDVVLEIEVKGAQQVRRRCPEAISVFIMPPSFQELSNRLHGRNTESEEKIMERLDIARSEMQLAYDYDFILVNDDVDEAVRQLEVILEAAKAMPKYMKDFIDEVNNNA</sequence>
<dbReference type="InterPro" id="IPR027417">
    <property type="entry name" value="P-loop_NTPase"/>
</dbReference>
<evidence type="ECO:0000313" key="13">
    <source>
        <dbReference type="EMBL" id="MBM6922588.1"/>
    </source>
</evidence>
<organism evidence="13 14">
    <name type="scientific">Hydrogenoanaerobacterium saccharovorans</name>
    <dbReference type="NCBI Taxonomy" id="474960"/>
    <lineage>
        <taxon>Bacteria</taxon>
        <taxon>Bacillati</taxon>
        <taxon>Bacillota</taxon>
        <taxon>Clostridia</taxon>
        <taxon>Eubacteriales</taxon>
        <taxon>Oscillospiraceae</taxon>
        <taxon>Hydrogenoanaerobacterium</taxon>
    </lineage>
</organism>
<accession>A0ABS2GM29</accession>
<evidence type="ECO:0000256" key="8">
    <source>
        <dbReference type="ARBA" id="ARBA00022840"/>
    </source>
</evidence>
<dbReference type="PANTHER" id="PTHR23117:SF13">
    <property type="entry name" value="GUANYLATE KINASE"/>
    <property type="match status" value="1"/>
</dbReference>
<reference evidence="13 14" key="1">
    <citation type="journal article" date="2021" name="Sci. Rep.">
        <title>The distribution of antibiotic resistance genes in chicken gut microbiota commensals.</title>
        <authorList>
            <person name="Juricova H."/>
            <person name="Matiasovicova J."/>
            <person name="Kubasova T."/>
            <person name="Cejkova D."/>
            <person name="Rychlik I."/>
        </authorList>
    </citation>
    <scope>NUCLEOTIDE SEQUENCE [LARGE SCALE GENOMIC DNA]</scope>
    <source>
        <strain evidence="13 14">An564</strain>
    </source>
</reference>
<keyword evidence="8 11" id="KW-0067">ATP-binding</keyword>
<dbReference type="InterPro" id="IPR008144">
    <property type="entry name" value="Guanylate_kin-like_dom"/>
</dbReference>
<feature type="domain" description="Guanylate kinase-like" evidence="12">
    <location>
        <begin position="6"/>
        <end position="184"/>
    </location>
</feature>
<dbReference type="EC" id="2.7.4.8" evidence="3 11"/>
<keyword evidence="6 11" id="KW-0547">Nucleotide-binding</keyword>
<dbReference type="HAMAP" id="MF_00328">
    <property type="entry name" value="Guanylate_kinase"/>
    <property type="match status" value="1"/>
</dbReference>
<evidence type="ECO:0000256" key="10">
    <source>
        <dbReference type="ARBA" id="ARBA00048594"/>
    </source>
</evidence>
<evidence type="ECO:0000256" key="9">
    <source>
        <dbReference type="ARBA" id="ARBA00030128"/>
    </source>
</evidence>
<keyword evidence="5 11" id="KW-0808">Transferase</keyword>
<evidence type="ECO:0000256" key="11">
    <source>
        <dbReference type="HAMAP-Rule" id="MF_00328"/>
    </source>
</evidence>
<comment type="caution">
    <text evidence="13">The sequence shown here is derived from an EMBL/GenBank/DDBJ whole genome shotgun (WGS) entry which is preliminary data.</text>
</comment>
<dbReference type="InterPro" id="IPR008145">
    <property type="entry name" value="GK/Ca_channel_bsu"/>
</dbReference>
<dbReference type="GO" id="GO:0004385">
    <property type="term" value="F:GMP kinase activity"/>
    <property type="evidence" value="ECO:0007669"/>
    <property type="project" value="UniProtKB-EC"/>
</dbReference>
<dbReference type="NCBIfam" id="TIGR03263">
    <property type="entry name" value="guanyl_kin"/>
    <property type="match status" value="1"/>
</dbReference>
<proteinExistence type="inferred from homology"/>
<dbReference type="SMART" id="SM00072">
    <property type="entry name" value="GuKc"/>
    <property type="match status" value="1"/>
</dbReference>
<dbReference type="Pfam" id="PF00625">
    <property type="entry name" value="Guanylate_kin"/>
    <property type="match status" value="1"/>
</dbReference>
<dbReference type="Gene3D" id="3.30.63.10">
    <property type="entry name" value="Guanylate Kinase phosphate binding domain"/>
    <property type="match status" value="1"/>
</dbReference>
<gene>
    <name evidence="11 13" type="primary">gmk</name>
    <name evidence="13" type="ORF">H9X81_02605</name>
</gene>
<evidence type="ECO:0000259" key="12">
    <source>
        <dbReference type="PROSITE" id="PS50052"/>
    </source>
</evidence>
<evidence type="ECO:0000256" key="7">
    <source>
        <dbReference type="ARBA" id="ARBA00022777"/>
    </source>
</evidence>
<evidence type="ECO:0000256" key="5">
    <source>
        <dbReference type="ARBA" id="ARBA00022679"/>
    </source>
</evidence>
<protein>
    <recommendedName>
        <fullName evidence="4 11">Guanylate kinase</fullName>
        <ecNumber evidence="3 11">2.7.4.8</ecNumber>
    </recommendedName>
    <alternativeName>
        <fullName evidence="9 11">GMP kinase</fullName>
    </alternativeName>
</protein>
<dbReference type="EMBL" id="JACSNR010000002">
    <property type="protein sequence ID" value="MBM6922588.1"/>
    <property type="molecule type" value="Genomic_DNA"/>
</dbReference>
<evidence type="ECO:0000256" key="2">
    <source>
        <dbReference type="ARBA" id="ARBA00005790"/>
    </source>
</evidence>
<keyword evidence="7 11" id="KW-0418">Kinase</keyword>
<evidence type="ECO:0000256" key="1">
    <source>
        <dbReference type="ARBA" id="ARBA00003531"/>
    </source>
</evidence>
<feature type="binding site" evidence="11">
    <location>
        <begin position="13"/>
        <end position="20"/>
    </location>
    <ligand>
        <name>ATP</name>
        <dbReference type="ChEBI" id="CHEBI:30616"/>
    </ligand>
</feature>
<comment type="subcellular location">
    <subcellularLocation>
        <location evidence="11">Cytoplasm</location>
    </subcellularLocation>
</comment>
<comment type="function">
    <text evidence="1 11">Essential for recycling GMP and indirectly, cGMP.</text>
</comment>
<evidence type="ECO:0000313" key="14">
    <source>
        <dbReference type="Proteomes" id="UP000724149"/>
    </source>
</evidence>
<comment type="catalytic activity">
    <reaction evidence="10 11">
        <text>GMP + ATP = GDP + ADP</text>
        <dbReference type="Rhea" id="RHEA:20780"/>
        <dbReference type="ChEBI" id="CHEBI:30616"/>
        <dbReference type="ChEBI" id="CHEBI:58115"/>
        <dbReference type="ChEBI" id="CHEBI:58189"/>
        <dbReference type="ChEBI" id="CHEBI:456216"/>
        <dbReference type="EC" id="2.7.4.8"/>
    </reaction>
</comment>
<dbReference type="Proteomes" id="UP000724149">
    <property type="component" value="Unassembled WGS sequence"/>
</dbReference>